<feature type="region of interest" description="Disordered" evidence="1">
    <location>
        <begin position="48"/>
        <end position="96"/>
    </location>
</feature>
<reference evidence="2" key="1">
    <citation type="submission" date="2023-03" db="EMBL/GenBank/DDBJ databases">
        <title>Massive genome expansion in bonnet fungi (Mycena s.s.) driven by repeated elements and novel gene families across ecological guilds.</title>
        <authorList>
            <consortium name="Lawrence Berkeley National Laboratory"/>
            <person name="Harder C.B."/>
            <person name="Miyauchi S."/>
            <person name="Viragh M."/>
            <person name="Kuo A."/>
            <person name="Thoen E."/>
            <person name="Andreopoulos B."/>
            <person name="Lu D."/>
            <person name="Skrede I."/>
            <person name="Drula E."/>
            <person name="Henrissat B."/>
            <person name="Morin E."/>
            <person name="Kohler A."/>
            <person name="Barry K."/>
            <person name="LaButti K."/>
            <person name="Morin E."/>
            <person name="Salamov A."/>
            <person name="Lipzen A."/>
            <person name="Mereny Z."/>
            <person name="Hegedus B."/>
            <person name="Baldrian P."/>
            <person name="Stursova M."/>
            <person name="Weitz H."/>
            <person name="Taylor A."/>
            <person name="Grigoriev I.V."/>
            <person name="Nagy L.G."/>
            <person name="Martin F."/>
            <person name="Kauserud H."/>
        </authorList>
    </citation>
    <scope>NUCLEOTIDE SEQUENCE</scope>
    <source>
        <strain evidence="2">CBHHK173m</strain>
    </source>
</reference>
<dbReference type="Proteomes" id="UP001222325">
    <property type="component" value="Unassembled WGS sequence"/>
</dbReference>
<evidence type="ECO:0000313" key="2">
    <source>
        <dbReference type="EMBL" id="KAJ7086887.1"/>
    </source>
</evidence>
<proteinExistence type="predicted"/>
<organism evidence="2 3">
    <name type="scientific">Mycena belliarum</name>
    <dbReference type="NCBI Taxonomy" id="1033014"/>
    <lineage>
        <taxon>Eukaryota</taxon>
        <taxon>Fungi</taxon>
        <taxon>Dikarya</taxon>
        <taxon>Basidiomycota</taxon>
        <taxon>Agaricomycotina</taxon>
        <taxon>Agaricomycetes</taxon>
        <taxon>Agaricomycetidae</taxon>
        <taxon>Agaricales</taxon>
        <taxon>Marasmiineae</taxon>
        <taxon>Mycenaceae</taxon>
        <taxon>Mycena</taxon>
    </lineage>
</organism>
<name>A0AAD6U617_9AGAR</name>
<gene>
    <name evidence="2" type="ORF">B0H15DRAFT_950394</name>
</gene>
<dbReference type="EMBL" id="JARJCN010000030">
    <property type="protein sequence ID" value="KAJ7086887.1"/>
    <property type="molecule type" value="Genomic_DNA"/>
</dbReference>
<accession>A0AAD6U617</accession>
<dbReference type="AlphaFoldDB" id="A0AAD6U617"/>
<protein>
    <submittedName>
        <fullName evidence="2">Uncharacterized protein</fullName>
    </submittedName>
</protein>
<comment type="caution">
    <text evidence="2">The sequence shown here is derived from an EMBL/GenBank/DDBJ whole genome shotgun (WGS) entry which is preliminary data.</text>
</comment>
<sequence>MPAPTTIRRTLIGLSKAEASATTVRGSDPDTAGFLLVDNCQNYHQVRDHRVGREPPLRPPTLPPLRPSPWPSPPSLPPSLPPPPLARSRNPAGAPVPDTTWPVTAHGTYARHSGCSDHPAHVLLVNIHNPVGTAAVAGPVVNAPAVFTAAPPGGFQVYGWDALSVRKGISARGLTMWDDIGLKAFVYAWNPKRHEKSDTTIEELKTSIARVLGGATPLVGPADPAPGTSATLGCTWKA</sequence>
<feature type="compositionally biased region" description="Pro residues" evidence="1">
    <location>
        <begin position="57"/>
        <end position="85"/>
    </location>
</feature>
<keyword evidence="3" id="KW-1185">Reference proteome</keyword>
<evidence type="ECO:0000313" key="3">
    <source>
        <dbReference type="Proteomes" id="UP001222325"/>
    </source>
</evidence>
<evidence type="ECO:0000256" key="1">
    <source>
        <dbReference type="SAM" id="MobiDB-lite"/>
    </source>
</evidence>